<proteinExistence type="predicted"/>
<accession>A0A1G9MZ98</accession>
<dbReference type="AlphaFoldDB" id="A0A1G9MZ98"/>
<dbReference type="GO" id="GO:0035438">
    <property type="term" value="F:cyclic-di-GMP binding"/>
    <property type="evidence" value="ECO:0007669"/>
    <property type="project" value="InterPro"/>
</dbReference>
<evidence type="ECO:0000259" key="1">
    <source>
        <dbReference type="Pfam" id="PF07238"/>
    </source>
</evidence>
<dbReference type="Proteomes" id="UP000182347">
    <property type="component" value="Unassembled WGS sequence"/>
</dbReference>
<name>A0A1G9MZ98_9BACI</name>
<reference evidence="3" key="1">
    <citation type="submission" date="2016-10" db="EMBL/GenBank/DDBJ databases">
        <authorList>
            <person name="Varghese N."/>
            <person name="Submissions S."/>
        </authorList>
    </citation>
    <scope>NUCLEOTIDE SEQUENCE [LARGE SCALE GENOMIC DNA]</scope>
    <source>
        <strain evidence="3">CGMCC 1.6199</strain>
    </source>
</reference>
<dbReference type="RefSeq" id="WP_074597536.1">
    <property type="nucleotide sequence ID" value="NZ_FNHF01000001.1"/>
</dbReference>
<dbReference type="Gene3D" id="2.40.10.220">
    <property type="entry name" value="predicted glycosyltransferase like domains"/>
    <property type="match status" value="1"/>
</dbReference>
<dbReference type="Pfam" id="PF07238">
    <property type="entry name" value="PilZ"/>
    <property type="match status" value="1"/>
</dbReference>
<gene>
    <name evidence="2" type="ORF">SAMN05216244_0788</name>
</gene>
<organism evidence="2 3">
    <name type="scientific">Sediminibacillus halophilus</name>
    <dbReference type="NCBI Taxonomy" id="482461"/>
    <lineage>
        <taxon>Bacteria</taxon>
        <taxon>Bacillati</taxon>
        <taxon>Bacillota</taxon>
        <taxon>Bacilli</taxon>
        <taxon>Bacillales</taxon>
        <taxon>Bacillaceae</taxon>
        <taxon>Sediminibacillus</taxon>
    </lineage>
</organism>
<feature type="domain" description="PilZ" evidence="1">
    <location>
        <begin position="7"/>
        <end position="107"/>
    </location>
</feature>
<evidence type="ECO:0000313" key="3">
    <source>
        <dbReference type="Proteomes" id="UP000182347"/>
    </source>
</evidence>
<protein>
    <submittedName>
        <fullName evidence="2">PilZ domain-containing protein</fullName>
    </submittedName>
</protein>
<dbReference type="SUPFAM" id="SSF141371">
    <property type="entry name" value="PilZ domain-like"/>
    <property type="match status" value="1"/>
</dbReference>
<dbReference type="EMBL" id="FNHF01000001">
    <property type="protein sequence ID" value="SDL79602.1"/>
    <property type="molecule type" value="Genomic_DNA"/>
</dbReference>
<keyword evidence="3" id="KW-1185">Reference proteome</keyword>
<dbReference type="InterPro" id="IPR009875">
    <property type="entry name" value="PilZ_domain"/>
</dbReference>
<dbReference type="OrthoDB" id="2354159at2"/>
<sequence>MHYKRNEAYRYTFATPIDGKIKLVNEDEETIYSTSILDVSLNGIRIKQDAAYSLKTGDIVQVTYQLMKTDCQAVGTVVWGKRHYNYHIFGIKLNAEEAYQRHITGLLKEMVKSAVAHD</sequence>
<evidence type="ECO:0000313" key="2">
    <source>
        <dbReference type="EMBL" id="SDL79602.1"/>
    </source>
</evidence>